<reference evidence="5" key="3">
    <citation type="submission" date="2018-10" db="EMBL/GenBank/DDBJ databases">
        <authorList>
            <person name="Whitman W."/>
            <person name="Huntemann M."/>
            <person name="Clum A."/>
            <person name="Pillay M."/>
            <person name="Palaniappan K."/>
            <person name="Varghese N."/>
            <person name="Mikhailova N."/>
            <person name="Stamatis D."/>
            <person name="Reddy T."/>
            <person name="Daum C."/>
            <person name="Shapiro N."/>
            <person name="Ivanova N."/>
            <person name="Kyrpides N."/>
            <person name="Woyke T."/>
        </authorList>
    </citation>
    <scope>NUCLEOTIDE SEQUENCE</scope>
    <source>
        <strain evidence="5">CGMCC 1.10124</strain>
    </source>
</reference>
<dbReference type="PANTHER" id="PTHR44591:SF23">
    <property type="entry name" value="CHEY SUBFAMILY"/>
    <property type="match status" value="1"/>
</dbReference>
<dbReference type="AlphaFoldDB" id="A0A3M0CSV2"/>
<evidence type="ECO:0000313" key="5">
    <source>
        <dbReference type="EMBL" id="RMB12614.1"/>
    </source>
</evidence>
<evidence type="ECO:0000313" key="6">
    <source>
        <dbReference type="Proteomes" id="UP000277326"/>
    </source>
</evidence>
<dbReference type="EMBL" id="CP034145">
    <property type="protein sequence ID" value="AZH26961.1"/>
    <property type="molecule type" value="Genomic_DNA"/>
</dbReference>
<feature type="modified residue" description="4-aspartylphosphate" evidence="2">
    <location>
        <position position="54"/>
    </location>
</feature>
<dbReference type="OrthoDB" id="9652at2157"/>
<reference evidence="4 7" key="2">
    <citation type="submission" date="2018-07" db="EMBL/GenBank/DDBJ databases">
        <title>Genome sequences of Haloplanus aerogenes JCM 16430T.</title>
        <authorList>
            <person name="Kim Y.B."/>
            <person name="Roh S.W."/>
        </authorList>
    </citation>
    <scope>NUCLEOTIDE SEQUENCE [LARGE SCALE GENOMIC DNA]</scope>
    <source>
        <strain evidence="4 7">JCM 16430</strain>
    </source>
</reference>
<evidence type="ECO:0000313" key="4">
    <source>
        <dbReference type="EMBL" id="AZH26961.1"/>
    </source>
</evidence>
<dbReference type="SMART" id="SM00448">
    <property type="entry name" value="REC"/>
    <property type="match status" value="1"/>
</dbReference>
<dbReference type="PANTHER" id="PTHR44591">
    <property type="entry name" value="STRESS RESPONSE REGULATOR PROTEIN 1"/>
    <property type="match status" value="1"/>
</dbReference>
<dbReference type="InterPro" id="IPR011006">
    <property type="entry name" value="CheY-like_superfamily"/>
</dbReference>
<proteinExistence type="predicted"/>
<evidence type="ECO:0000256" key="2">
    <source>
        <dbReference type="PROSITE-ProRule" id="PRU00169"/>
    </source>
</evidence>
<dbReference type="InterPro" id="IPR001789">
    <property type="entry name" value="Sig_transdc_resp-reg_receiver"/>
</dbReference>
<dbReference type="Pfam" id="PF08663">
    <property type="entry name" value="HalX"/>
    <property type="match status" value="1"/>
</dbReference>
<dbReference type="RefSeq" id="WP_121921835.1">
    <property type="nucleotide sequence ID" value="NZ_CP034145.1"/>
</dbReference>
<dbReference type="GO" id="GO:0000160">
    <property type="term" value="P:phosphorelay signal transduction system"/>
    <property type="evidence" value="ECO:0007669"/>
    <property type="project" value="InterPro"/>
</dbReference>
<dbReference type="KEGG" id="haer:DU502_16965"/>
<protein>
    <submittedName>
        <fullName evidence="5">LytTR family two component transcriptional regulator</fullName>
    </submittedName>
    <submittedName>
        <fullName evidence="4">Response regulator</fullName>
    </submittedName>
</protein>
<dbReference type="EMBL" id="REFS01000007">
    <property type="protein sequence ID" value="RMB12614.1"/>
    <property type="molecule type" value="Genomic_DNA"/>
</dbReference>
<evidence type="ECO:0000313" key="7">
    <source>
        <dbReference type="Proteomes" id="UP000282007"/>
    </source>
</evidence>
<evidence type="ECO:0000259" key="3">
    <source>
        <dbReference type="PROSITE" id="PS50110"/>
    </source>
</evidence>
<sequence length="197" mass="21927">MSDTPRVLIVDDESALLDLYETWLDDLDAEVVRASCGAEALARCDADIDVVLLDRHMPRVSGDEVLEELRAGAHEFRVAFVSAATPDVEIIDLDIDAYLTKPVTREEYVDLVDSLLRRETVCEAIEQYLSSLSKRAALLESESPSVLRTDPAYVAFEEELARLAERIDGYHLDDPFLRRVFADSGRPDASIALDPTA</sequence>
<dbReference type="InterPro" id="IPR050595">
    <property type="entry name" value="Bact_response_regulator"/>
</dbReference>
<dbReference type="InterPro" id="IPR013971">
    <property type="entry name" value="HalX_domain"/>
</dbReference>
<dbReference type="Pfam" id="PF00072">
    <property type="entry name" value="Response_reg"/>
    <property type="match status" value="1"/>
</dbReference>
<gene>
    <name evidence="5" type="ORF">ATH50_3284</name>
    <name evidence="4" type="ORF">DU502_16965</name>
</gene>
<dbReference type="CDD" id="cd00156">
    <property type="entry name" value="REC"/>
    <property type="match status" value="1"/>
</dbReference>
<accession>A0A3M0CSV2</accession>
<keyword evidence="1 2" id="KW-0597">Phosphoprotein</keyword>
<reference evidence="5 6" key="1">
    <citation type="journal article" date="2015" name="Stand. Genomic Sci.">
        <title>Genomic Encyclopedia of Bacterial and Archaeal Type Strains, Phase III: the genomes of soil and plant-associated and newly described type strains.</title>
        <authorList>
            <person name="Whitman W.B."/>
            <person name="Woyke T."/>
            <person name="Klenk H.P."/>
            <person name="Zhou Y."/>
            <person name="Lilburn T.G."/>
            <person name="Beck B.J."/>
            <person name="De Vos P."/>
            <person name="Vandamme P."/>
            <person name="Eisen J.A."/>
            <person name="Garrity G."/>
            <person name="Hugenholtz P."/>
            <person name="Kyrpides N.C."/>
        </authorList>
    </citation>
    <scope>NUCLEOTIDE SEQUENCE [LARGE SCALE GENOMIC DNA]</scope>
    <source>
        <strain evidence="5 6">CGMCC 1.10124</strain>
    </source>
</reference>
<dbReference type="SUPFAM" id="SSF52172">
    <property type="entry name" value="CheY-like"/>
    <property type="match status" value="1"/>
</dbReference>
<feature type="domain" description="Response regulatory" evidence="3">
    <location>
        <begin position="6"/>
        <end position="116"/>
    </location>
</feature>
<keyword evidence="7" id="KW-1185">Reference proteome</keyword>
<organism evidence="5 6">
    <name type="scientific">Haloplanus aerogenes</name>
    <dbReference type="NCBI Taxonomy" id="660522"/>
    <lineage>
        <taxon>Archaea</taxon>
        <taxon>Methanobacteriati</taxon>
        <taxon>Methanobacteriota</taxon>
        <taxon>Stenosarchaea group</taxon>
        <taxon>Halobacteria</taxon>
        <taxon>Halobacteriales</taxon>
        <taxon>Haloferacaceae</taxon>
        <taxon>Haloplanus</taxon>
    </lineage>
</organism>
<dbReference type="Proteomes" id="UP000277326">
    <property type="component" value="Unassembled WGS sequence"/>
</dbReference>
<name>A0A3M0CSV2_9EURY</name>
<dbReference type="GeneID" id="38473013"/>
<dbReference type="PROSITE" id="PS50110">
    <property type="entry name" value="RESPONSE_REGULATORY"/>
    <property type="match status" value="1"/>
</dbReference>
<evidence type="ECO:0000256" key="1">
    <source>
        <dbReference type="ARBA" id="ARBA00022553"/>
    </source>
</evidence>
<dbReference type="Gene3D" id="3.40.50.2300">
    <property type="match status" value="1"/>
</dbReference>
<dbReference type="Proteomes" id="UP000282007">
    <property type="component" value="Chromosome"/>
</dbReference>